<name>A0ABQ0CN92_9HYPO</name>
<accession>A0ABQ0CN92</accession>
<keyword evidence="5" id="KW-1185">Reference proteome</keyword>
<dbReference type="Proteomes" id="UP001562357">
    <property type="component" value="Unassembled WGS sequence"/>
</dbReference>
<gene>
    <name evidence="4" type="primary">g3277</name>
    <name evidence="4" type="ORF">EsDP_00003277</name>
</gene>
<reference evidence="5" key="1">
    <citation type="submission" date="2024-06" db="EMBL/GenBank/DDBJ databases">
        <title>Draft Genome Sequences of Epichloe bromicola Strains Isolated from Elymus ciliaris.</title>
        <authorList>
            <consortium name="Epichloe bromicola genome sequencing consortium"/>
            <person name="Miura A."/>
            <person name="Imano S."/>
            <person name="Ashida A."/>
            <person name="Sato I."/>
            <person name="Chiba S."/>
            <person name="Tanaka A."/>
            <person name="Camagna M."/>
            <person name="Takemoto D."/>
        </authorList>
    </citation>
    <scope>NUCLEOTIDE SEQUENCE [LARGE SCALE GENOMIC DNA]</scope>
    <source>
        <strain evidence="5">DP</strain>
    </source>
</reference>
<organism evidence="4 5">
    <name type="scientific">Epichloe bromicola</name>
    <dbReference type="NCBI Taxonomy" id="79588"/>
    <lineage>
        <taxon>Eukaryota</taxon>
        <taxon>Fungi</taxon>
        <taxon>Dikarya</taxon>
        <taxon>Ascomycota</taxon>
        <taxon>Pezizomycotina</taxon>
        <taxon>Sordariomycetes</taxon>
        <taxon>Hypocreomycetidae</taxon>
        <taxon>Hypocreales</taxon>
        <taxon>Clavicipitaceae</taxon>
        <taxon>Epichloe</taxon>
    </lineage>
</organism>
<keyword evidence="1" id="KW-0540">Nuclease</keyword>
<keyword evidence="2" id="KW-0378">Hydrolase</keyword>
<proteinExistence type="predicted"/>
<evidence type="ECO:0000256" key="2">
    <source>
        <dbReference type="ARBA" id="ARBA00022801"/>
    </source>
</evidence>
<dbReference type="InterPro" id="IPR016191">
    <property type="entry name" value="Ribonuclease/ribotoxin"/>
</dbReference>
<evidence type="ECO:0000256" key="1">
    <source>
        <dbReference type="ARBA" id="ARBA00022722"/>
    </source>
</evidence>
<comment type="caution">
    <text evidence="4">The sequence shown here is derived from an EMBL/GenBank/DDBJ whole genome shotgun (WGS) entry which is preliminary data.</text>
</comment>
<dbReference type="SUPFAM" id="SSF53933">
    <property type="entry name" value="Microbial ribonucleases"/>
    <property type="match status" value="1"/>
</dbReference>
<dbReference type="Gene3D" id="3.10.450.30">
    <property type="entry name" value="Microbial ribonucleases"/>
    <property type="match status" value="1"/>
</dbReference>
<sequence length="155" mass="16879">MVAYSHVLTLLAATVSLASPAPVSDAAGFSLEARADQIYICKSGNNNNGKVKYGEVSYDKAVEYFREAGTTPGKSGYPKEFRNLGNVMTFPQGCNQDVWELPLLANGKRYDYNKKKGGNEPGPIRVYYTKNLMFCAIGAKENANGSGNPHNCQKK</sequence>
<evidence type="ECO:0000313" key="4">
    <source>
        <dbReference type="EMBL" id="GAB0134925.1"/>
    </source>
</evidence>
<evidence type="ECO:0000313" key="5">
    <source>
        <dbReference type="Proteomes" id="UP001562357"/>
    </source>
</evidence>
<dbReference type="EMBL" id="BAAFGZ010000102">
    <property type="protein sequence ID" value="GAB0134925.1"/>
    <property type="molecule type" value="Genomic_DNA"/>
</dbReference>
<protein>
    <submittedName>
        <fullName evidence="4">Uncharacterized protein</fullName>
    </submittedName>
</protein>
<evidence type="ECO:0000256" key="3">
    <source>
        <dbReference type="SAM" id="SignalP"/>
    </source>
</evidence>
<keyword evidence="3" id="KW-0732">Signal</keyword>
<feature type="chain" id="PRO_5045943650" evidence="3">
    <location>
        <begin position="21"/>
        <end position="155"/>
    </location>
</feature>
<feature type="signal peptide" evidence="3">
    <location>
        <begin position="1"/>
        <end position="20"/>
    </location>
</feature>